<organism evidence="3 4">
    <name type="scientific">Rubus argutus</name>
    <name type="common">Southern blackberry</name>
    <dbReference type="NCBI Taxonomy" id="59490"/>
    <lineage>
        <taxon>Eukaryota</taxon>
        <taxon>Viridiplantae</taxon>
        <taxon>Streptophyta</taxon>
        <taxon>Embryophyta</taxon>
        <taxon>Tracheophyta</taxon>
        <taxon>Spermatophyta</taxon>
        <taxon>Magnoliopsida</taxon>
        <taxon>eudicotyledons</taxon>
        <taxon>Gunneridae</taxon>
        <taxon>Pentapetalae</taxon>
        <taxon>rosids</taxon>
        <taxon>fabids</taxon>
        <taxon>Rosales</taxon>
        <taxon>Rosaceae</taxon>
        <taxon>Rosoideae</taxon>
        <taxon>Rosoideae incertae sedis</taxon>
        <taxon>Rubus</taxon>
    </lineage>
</organism>
<dbReference type="Proteomes" id="UP001457282">
    <property type="component" value="Unassembled WGS sequence"/>
</dbReference>
<feature type="region of interest" description="Disordered" evidence="1">
    <location>
        <begin position="56"/>
        <end position="138"/>
    </location>
</feature>
<keyword evidence="2" id="KW-0732">Signal</keyword>
<protein>
    <submittedName>
        <fullName evidence="3">Uncharacterized protein</fullName>
    </submittedName>
</protein>
<evidence type="ECO:0000256" key="1">
    <source>
        <dbReference type="SAM" id="MobiDB-lite"/>
    </source>
</evidence>
<evidence type="ECO:0000313" key="3">
    <source>
        <dbReference type="EMBL" id="KAK9922334.1"/>
    </source>
</evidence>
<dbReference type="EMBL" id="JBEDUW010000006">
    <property type="protein sequence ID" value="KAK9922334.1"/>
    <property type="molecule type" value="Genomic_DNA"/>
</dbReference>
<feature type="compositionally biased region" description="Pro residues" evidence="1">
    <location>
        <begin position="124"/>
        <end position="138"/>
    </location>
</feature>
<feature type="chain" id="PRO_5043968456" evidence="2">
    <location>
        <begin position="23"/>
        <end position="138"/>
    </location>
</feature>
<reference evidence="3 4" key="1">
    <citation type="journal article" date="2023" name="G3 (Bethesda)">
        <title>A chromosome-length genome assembly and annotation of blackberry (Rubus argutus, cv. 'Hillquist').</title>
        <authorList>
            <person name="Bruna T."/>
            <person name="Aryal R."/>
            <person name="Dudchenko O."/>
            <person name="Sargent D.J."/>
            <person name="Mead D."/>
            <person name="Buti M."/>
            <person name="Cavallini A."/>
            <person name="Hytonen T."/>
            <person name="Andres J."/>
            <person name="Pham M."/>
            <person name="Weisz D."/>
            <person name="Mascagni F."/>
            <person name="Usai G."/>
            <person name="Natali L."/>
            <person name="Bassil N."/>
            <person name="Fernandez G.E."/>
            <person name="Lomsadze A."/>
            <person name="Armour M."/>
            <person name="Olukolu B."/>
            <person name="Poorten T."/>
            <person name="Britton C."/>
            <person name="Davik J."/>
            <person name="Ashrafi H."/>
            <person name="Aiden E.L."/>
            <person name="Borodovsky M."/>
            <person name="Worthington M."/>
        </authorList>
    </citation>
    <scope>NUCLEOTIDE SEQUENCE [LARGE SCALE GENOMIC DNA]</scope>
    <source>
        <strain evidence="3">PI 553951</strain>
    </source>
</reference>
<accession>A0AAW1WFP5</accession>
<proteinExistence type="predicted"/>
<evidence type="ECO:0000313" key="4">
    <source>
        <dbReference type="Proteomes" id="UP001457282"/>
    </source>
</evidence>
<sequence>MASNKAFLRCTLLVAVFVVAASRDLAHTFTVKEKGEASDVGGVDVAQLEPRLVHHEPQHYSQYQYEPRHHSQYQYEPRHHSQYQYEPRHHSQYQYEPRHHSQYQYEPRYPHYQSPINYPHTPRHYPPPASPPKGCPRC</sequence>
<comment type="caution">
    <text evidence="3">The sequence shown here is derived from an EMBL/GenBank/DDBJ whole genome shotgun (WGS) entry which is preliminary data.</text>
</comment>
<keyword evidence="4" id="KW-1185">Reference proteome</keyword>
<name>A0AAW1WFP5_RUBAR</name>
<gene>
    <name evidence="3" type="ORF">M0R45_030803</name>
</gene>
<feature type="signal peptide" evidence="2">
    <location>
        <begin position="1"/>
        <end position="22"/>
    </location>
</feature>
<evidence type="ECO:0000256" key="2">
    <source>
        <dbReference type="SAM" id="SignalP"/>
    </source>
</evidence>
<dbReference type="AlphaFoldDB" id="A0AAW1WFP5"/>